<accession>A0A455SEA5</accession>
<evidence type="ECO:0000256" key="5">
    <source>
        <dbReference type="PROSITE-ProRule" id="PRU00339"/>
    </source>
</evidence>
<dbReference type="InterPro" id="IPR046738">
    <property type="entry name" value="DUF6788"/>
</dbReference>
<evidence type="ECO:0000256" key="3">
    <source>
        <dbReference type="ARBA" id="ARBA00022840"/>
    </source>
</evidence>
<dbReference type="EMBL" id="AP019376">
    <property type="protein sequence ID" value="BBH85840.1"/>
    <property type="molecule type" value="Genomic_DNA"/>
</dbReference>
<feature type="repeat" description="TPR" evidence="5">
    <location>
        <begin position="1268"/>
        <end position="1301"/>
    </location>
</feature>
<feature type="domain" description="Bacterial transcriptional activator" evidence="7">
    <location>
        <begin position="202"/>
        <end position="344"/>
    </location>
</feature>
<dbReference type="InterPro" id="IPR041664">
    <property type="entry name" value="AAA_16"/>
</dbReference>
<dbReference type="GO" id="GO:0000160">
    <property type="term" value="P:phosphorelay signal transduction system"/>
    <property type="evidence" value="ECO:0007669"/>
    <property type="project" value="InterPro"/>
</dbReference>
<dbReference type="SMART" id="SM01043">
    <property type="entry name" value="BTAD"/>
    <property type="match status" value="1"/>
</dbReference>
<dbReference type="GO" id="GO:0004016">
    <property type="term" value="F:adenylate cyclase activity"/>
    <property type="evidence" value="ECO:0007669"/>
    <property type="project" value="TreeGrafter"/>
</dbReference>
<keyword evidence="4" id="KW-0238">DNA-binding</keyword>
<organism evidence="8">
    <name type="scientific">Thermosporothrix sp. COM3</name>
    <dbReference type="NCBI Taxonomy" id="2490863"/>
    <lineage>
        <taxon>Bacteria</taxon>
        <taxon>Bacillati</taxon>
        <taxon>Chloroflexota</taxon>
        <taxon>Ktedonobacteria</taxon>
        <taxon>Ktedonobacterales</taxon>
        <taxon>Thermosporotrichaceae</taxon>
        <taxon>Thermosporothrix</taxon>
    </lineage>
</organism>
<dbReference type="InterPro" id="IPR036388">
    <property type="entry name" value="WH-like_DNA-bd_sf"/>
</dbReference>
<dbReference type="SMART" id="SM00862">
    <property type="entry name" value="Trans_reg_C"/>
    <property type="match status" value="1"/>
</dbReference>
<dbReference type="PROSITE" id="PS50005">
    <property type="entry name" value="TPR"/>
    <property type="match status" value="1"/>
</dbReference>
<dbReference type="GO" id="GO:0005737">
    <property type="term" value="C:cytoplasm"/>
    <property type="evidence" value="ECO:0007669"/>
    <property type="project" value="TreeGrafter"/>
</dbReference>
<dbReference type="SUPFAM" id="SSF48452">
    <property type="entry name" value="TPR-like"/>
    <property type="match status" value="4"/>
</dbReference>
<dbReference type="InterPro" id="IPR011990">
    <property type="entry name" value="TPR-like_helical_dom_sf"/>
</dbReference>
<sequence length="1367" mass="154317">MNTNISTTATTITVGKVTYHQQVSYCGKSRCRKCREGNGHGPYWYAYKTVDGKTTRSYVGKQLPEEVLAQVRDQLPPTMQERADELSNALIRIYVLGQFRLERRTGRAATWETVTESSWQHQRVRALLGCLVSSPGRKLGREQIMDALWPDLDFETAAGRLDKAVYSLRQLLEPSRGRHAVSELLLTEREMVVLADQSKVWIDADHFEYLLNQAHTTRDEGEAEHYLDEAVTLYGGDFLPEERRLETALTRRSSLQRSWIGALLELSDLRVLREALPGAIEPLDRLLSVDPTNEAAVQRLMRLLASLGRRAEAIRIYKSLVSVLQKEYNIAPLPDTRRLYEMLRSGNKDALLSLDPVSTQQPTEDEASTRVTRPEAVRIGREHQSPLVGREEELAALSSMITEIENANRFKLTVQKRTVVSALDTPKRAQTALVLGEVGIGKTRLAEEVGREAKRKGWAIAWSRVYAQEGSIPYRLWTEILRRAISNATWPRRALTERPQLFQPLLALLPELADHLPPVQTYTQAISPEQEQLRLKEASLHLLTLISESCPLLLVLDDLQWSDGSSCDMLAYLARRIVGHPIVIVGTCREHELPEGHPLRALLTDLQRERAVELVSLEPLTDDEIGKLVSAVPYISEPLVQRISSRAAGNPFFAEELARTIGAGLARDKNDLLSLDEQLPETIAAVLDLRLDRLSPDCQRLLNKAAVLGGPFEFQVISEMEAATPGSDEDRVLDLLEEALRSGMLTEEGTGTHITYQFWHPLLINHLYEKLSAARRASLHRRAADVFQRLYAGHEEEEAANITQHLVKGGAAPSKITYFAEMAARRAHRLSDYPNAEQYYRIALQHLATHHEQQEHHAYLLECLGECTRVQGKDEAAREFYKQALDVRHSNYGDTSLSEEEAQMQALLWCAIGVTWYDTAYNEPARQCYAKGEEILREAGVQGGAAWAQIRLMQSYTFWREGAYEQARQSAQEALTLFENSMKEPGKQSEKDEYLTNIRRILVGNYSIELGPVYRLLGLIEASGGRCSEGINYFNTALAFFERHERLRDVAMVNMDLGDVFLRKGEFLNAQSVLRRSLSMMERIGEVPLIAFIHANIGVLNMRIGNLVDAVTELSQGVSFAEKIVEPASVCVMSIYLSYAQQDQGEIEAAFATLVKALKLCHTVYIPPYVGMALVALGNLRILLSSEVSPIDFPDMTRLRDRGQCLKKAMYALQKALRIEGLEVETKVEGLLAMAQVSLLMGESDKALAYIQQALRDIKKYELEWLQGRSYRLLGLVVYSRQELEKAKTYFERSISINRKNGMRIELAHTLSAYGALLLQHREQKVSTNGLKFLNEARLIYKECGAKIYLRQIENILVRYDKAAARN</sequence>
<evidence type="ECO:0000259" key="7">
    <source>
        <dbReference type="SMART" id="SM01043"/>
    </source>
</evidence>
<dbReference type="GO" id="GO:0006355">
    <property type="term" value="P:regulation of DNA-templated transcription"/>
    <property type="evidence" value="ECO:0007669"/>
    <property type="project" value="InterPro"/>
</dbReference>
<dbReference type="SUPFAM" id="SSF46894">
    <property type="entry name" value="C-terminal effector domain of the bipartite response regulators"/>
    <property type="match status" value="1"/>
</dbReference>
<dbReference type="Gene3D" id="1.25.40.10">
    <property type="entry name" value="Tetratricopeptide repeat domain"/>
    <property type="match status" value="4"/>
</dbReference>
<dbReference type="PANTHER" id="PTHR16305">
    <property type="entry name" value="TESTICULAR SOLUBLE ADENYLYL CYCLASE"/>
    <property type="match status" value="1"/>
</dbReference>
<dbReference type="SMART" id="SM00028">
    <property type="entry name" value="TPR"/>
    <property type="match status" value="7"/>
</dbReference>
<keyword evidence="5" id="KW-0802">TPR repeat</keyword>
<dbReference type="Pfam" id="PF03704">
    <property type="entry name" value="BTAD"/>
    <property type="match status" value="1"/>
</dbReference>
<keyword evidence="2" id="KW-0547">Nucleotide-binding</keyword>
<dbReference type="Pfam" id="PF20586">
    <property type="entry name" value="DUF6788"/>
    <property type="match status" value="1"/>
</dbReference>
<dbReference type="GO" id="GO:0005524">
    <property type="term" value="F:ATP binding"/>
    <property type="evidence" value="ECO:0007669"/>
    <property type="project" value="UniProtKB-KW"/>
</dbReference>
<dbReference type="GO" id="GO:0003677">
    <property type="term" value="F:DNA binding"/>
    <property type="evidence" value="ECO:0007669"/>
    <property type="project" value="UniProtKB-KW"/>
</dbReference>
<name>A0A455SEA5_9CHLR</name>
<dbReference type="InterPro" id="IPR019734">
    <property type="entry name" value="TPR_rpt"/>
</dbReference>
<evidence type="ECO:0000256" key="4">
    <source>
        <dbReference type="ARBA" id="ARBA00023125"/>
    </source>
</evidence>
<proteinExistence type="inferred from homology"/>
<evidence type="ECO:0000256" key="1">
    <source>
        <dbReference type="ARBA" id="ARBA00005820"/>
    </source>
</evidence>
<dbReference type="InterPro" id="IPR027417">
    <property type="entry name" value="P-loop_NTPase"/>
</dbReference>
<comment type="similarity">
    <text evidence="1">Belongs to the AfsR/DnrI/RedD regulatory family.</text>
</comment>
<dbReference type="Gene3D" id="3.40.50.300">
    <property type="entry name" value="P-loop containing nucleotide triphosphate hydrolases"/>
    <property type="match status" value="1"/>
</dbReference>
<protein>
    <recommendedName>
        <fullName evidence="9">Bacterial transcriptional activator domain-containing protein</fullName>
    </recommendedName>
</protein>
<dbReference type="Gene3D" id="1.10.10.10">
    <property type="entry name" value="Winged helix-like DNA-binding domain superfamily/Winged helix DNA-binding domain"/>
    <property type="match status" value="1"/>
</dbReference>
<reference evidence="8" key="1">
    <citation type="submission" date="2018-12" db="EMBL/GenBank/DDBJ databases">
        <title>Novel natural products biosynthetic potential of the class Ktedonobacteria.</title>
        <authorList>
            <person name="Zheng Y."/>
            <person name="Saitou A."/>
            <person name="Wang C.M."/>
            <person name="Toyoda A."/>
            <person name="Minakuchi Y."/>
            <person name="Sekiguchi Y."/>
            <person name="Ueda K."/>
            <person name="Takano H."/>
            <person name="Sakai Y."/>
            <person name="Yokota A."/>
            <person name="Yabe S."/>
        </authorList>
    </citation>
    <scope>NUCLEOTIDE SEQUENCE</scope>
    <source>
        <strain evidence="8">COM3</strain>
    </source>
</reference>
<evidence type="ECO:0000259" key="6">
    <source>
        <dbReference type="SMART" id="SM00862"/>
    </source>
</evidence>
<dbReference type="InterPro" id="IPR005158">
    <property type="entry name" value="BTAD"/>
</dbReference>
<dbReference type="PANTHER" id="PTHR16305:SF28">
    <property type="entry name" value="GUANYLATE CYCLASE DOMAIN-CONTAINING PROTEIN"/>
    <property type="match status" value="1"/>
</dbReference>
<feature type="domain" description="OmpR/PhoB-type" evidence="6">
    <location>
        <begin position="121"/>
        <end position="194"/>
    </location>
</feature>
<gene>
    <name evidence="8" type="ORF">KTC_05910</name>
</gene>
<evidence type="ECO:0000256" key="2">
    <source>
        <dbReference type="ARBA" id="ARBA00022741"/>
    </source>
</evidence>
<dbReference type="InterPro" id="IPR001867">
    <property type="entry name" value="OmpR/PhoB-type_DNA-bd"/>
</dbReference>
<dbReference type="SUPFAM" id="SSF52540">
    <property type="entry name" value="P-loop containing nucleoside triphosphate hydrolases"/>
    <property type="match status" value="1"/>
</dbReference>
<dbReference type="Pfam" id="PF13191">
    <property type="entry name" value="AAA_16"/>
    <property type="match status" value="1"/>
</dbReference>
<evidence type="ECO:0000313" key="8">
    <source>
        <dbReference type="EMBL" id="BBH85840.1"/>
    </source>
</evidence>
<evidence type="ECO:0008006" key="9">
    <source>
        <dbReference type="Google" id="ProtNLM"/>
    </source>
</evidence>
<keyword evidence="3" id="KW-0067">ATP-binding</keyword>
<dbReference type="InterPro" id="IPR016032">
    <property type="entry name" value="Sig_transdc_resp-reg_C-effctor"/>
</dbReference>